<dbReference type="GO" id="GO:0036444">
    <property type="term" value="P:calcium import into the mitochondrion"/>
    <property type="evidence" value="ECO:0007669"/>
    <property type="project" value="TreeGrafter"/>
</dbReference>
<reference evidence="12 13" key="1">
    <citation type="journal article" date="2015" name="Proc. Natl. Acad. Sci. U.S.A.">
        <title>The resurrection genome of Boea hygrometrica: A blueprint for survival of dehydration.</title>
        <authorList>
            <person name="Xiao L."/>
            <person name="Yang G."/>
            <person name="Zhang L."/>
            <person name="Yang X."/>
            <person name="Zhao S."/>
            <person name="Ji Z."/>
            <person name="Zhou Q."/>
            <person name="Hu M."/>
            <person name="Wang Y."/>
            <person name="Chen M."/>
            <person name="Xu Y."/>
            <person name="Jin H."/>
            <person name="Xiao X."/>
            <person name="Hu G."/>
            <person name="Bao F."/>
            <person name="Hu Y."/>
            <person name="Wan P."/>
            <person name="Li L."/>
            <person name="Deng X."/>
            <person name="Kuang T."/>
            <person name="Xiang C."/>
            <person name="Zhu J.K."/>
            <person name="Oliver M.J."/>
            <person name="He Y."/>
        </authorList>
    </citation>
    <scope>NUCLEOTIDE SEQUENCE [LARGE SCALE GENOMIC DNA]</scope>
    <source>
        <strain evidence="13">cv. XS01</strain>
    </source>
</reference>
<evidence type="ECO:0000256" key="4">
    <source>
        <dbReference type="ARBA" id="ARBA00022568"/>
    </source>
</evidence>
<dbReference type="InterPro" id="IPR039055">
    <property type="entry name" value="MCU_fam"/>
</dbReference>
<evidence type="ECO:0000313" key="13">
    <source>
        <dbReference type="Proteomes" id="UP000250235"/>
    </source>
</evidence>
<evidence type="ECO:0000256" key="7">
    <source>
        <dbReference type="ARBA" id="ARBA00022989"/>
    </source>
</evidence>
<keyword evidence="5 10" id="KW-0812">Transmembrane</keyword>
<dbReference type="GO" id="GO:0015292">
    <property type="term" value="F:uniporter activity"/>
    <property type="evidence" value="ECO:0007669"/>
    <property type="project" value="TreeGrafter"/>
</dbReference>
<evidence type="ECO:0000256" key="9">
    <source>
        <dbReference type="ARBA" id="ARBA00023136"/>
    </source>
</evidence>
<dbReference type="Proteomes" id="UP000250235">
    <property type="component" value="Unassembled WGS sequence"/>
</dbReference>
<dbReference type="PANTHER" id="PTHR13462:SF31">
    <property type="entry name" value="CALCIUM UNIPORTER PROTEIN 1, MITOCHONDRIAL"/>
    <property type="match status" value="1"/>
</dbReference>
<evidence type="ECO:0000256" key="5">
    <source>
        <dbReference type="ARBA" id="ARBA00022692"/>
    </source>
</evidence>
<dbReference type="GO" id="GO:0005262">
    <property type="term" value="F:calcium channel activity"/>
    <property type="evidence" value="ECO:0007669"/>
    <property type="project" value="TreeGrafter"/>
</dbReference>
<evidence type="ECO:0000256" key="6">
    <source>
        <dbReference type="ARBA" id="ARBA00022837"/>
    </source>
</evidence>
<evidence type="ECO:0000256" key="2">
    <source>
        <dbReference type="ARBA" id="ARBA00005653"/>
    </source>
</evidence>
<keyword evidence="4" id="KW-0109">Calcium transport</keyword>
<keyword evidence="3" id="KW-0813">Transport</keyword>
<dbReference type="PANTHER" id="PTHR13462">
    <property type="entry name" value="CALCIUM UNIPORTER PROTEIN, MITOCHONDRIAL"/>
    <property type="match status" value="1"/>
</dbReference>
<evidence type="ECO:0000313" key="12">
    <source>
        <dbReference type="EMBL" id="KZV24991.1"/>
    </source>
</evidence>
<comment type="subcellular location">
    <subcellularLocation>
        <location evidence="1">Membrane</location>
        <topology evidence="1">Multi-pass membrane protein</topology>
    </subcellularLocation>
</comment>
<feature type="domain" description="Calcium uniporter protein C-terminal" evidence="11">
    <location>
        <begin position="154"/>
        <end position="314"/>
    </location>
</feature>
<protein>
    <recommendedName>
        <fullName evidence="11">Calcium uniporter protein C-terminal domain-containing protein</fullName>
    </recommendedName>
</protein>
<dbReference type="InterPro" id="IPR006769">
    <property type="entry name" value="MCU_C"/>
</dbReference>
<keyword evidence="9 10" id="KW-0472">Membrane</keyword>
<proteinExistence type="inferred from homology"/>
<evidence type="ECO:0000259" key="11">
    <source>
        <dbReference type="Pfam" id="PF04678"/>
    </source>
</evidence>
<dbReference type="OrthoDB" id="278338at2759"/>
<dbReference type="GO" id="GO:0051560">
    <property type="term" value="P:mitochondrial calcium ion homeostasis"/>
    <property type="evidence" value="ECO:0007669"/>
    <property type="project" value="InterPro"/>
</dbReference>
<sequence length="333" mass="38003">MAFKKPLAQRLFNLSRVPKPSVITCRVSSSSMAVKAAAFHRQETPDKLDHDPGDDGIFRRCFHRITASAASPEIGFLPTGERLLEKLRGMDIVKERIRIGEVSPPEEMVTVAEAKKVLLVSQIEIVKSRLRNIEKGCVSYSEFLQICVQECSSHDQGIKFARLLDESGAVLVMGNFVFLKPEQVMKAIQGLIPSPAAHNPNDPRIKKLQEMEKLKSAIDKRAEQLVRCELFGGLAFLVIQTAAFMRLTFWELTWDVMEPICFYGTSIYFIGRYGFFLKTSKEPSFRGFFQSRFITKQRQLMKLRKFDVERYNELKKACYPDPVAPQEHPKTSF</sequence>
<gene>
    <name evidence="12" type="ORF">F511_01961</name>
</gene>
<accession>A0A2Z7ASV4</accession>
<dbReference type="GO" id="GO:1990246">
    <property type="term" value="C:uniplex complex"/>
    <property type="evidence" value="ECO:0007669"/>
    <property type="project" value="TreeGrafter"/>
</dbReference>
<evidence type="ECO:0000256" key="10">
    <source>
        <dbReference type="SAM" id="Phobius"/>
    </source>
</evidence>
<keyword evidence="13" id="KW-1185">Reference proteome</keyword>
<keyword evidence="7 10" id="KW-1133">Transmembrane helix</keyword>
<feature type="transmembrane region" description="Helical" evidence="10">
    <location>
        <begin position="256"/>
        <end position="276"/>
    </location>
</feature>
<dbReference type="EMBL" id="KV012487">
    <property type="protein sequence ID" value="KZV24991.1"/>
    <property type="molecule type" value="Genomic_DNA"/>
</dbReference>
<comment type="similarity">
    <text evidence="2">Belongs to the MCU (TC 1.A.77) family.</text>
</comment>
<name>A0A2Z7ASV4_9LAMI</name>
<keyword evidence="6" id="KW-0106">Calcium</keyword>
<evidence type="ECO:0000256" key="8">
    <source>
        <dbReference type="ARBA" id="ARBA00023065"/>
    </source>
</evidence>
<feature type="transmembrane region" description="Helical" evidence="10">
    <location>
        <begin position="230"/>
        <end position="250"/>
    </location>
</feature>
<dbReference type="AlphaFoldDB" id="A0A2Z7ASV4"/>
<evidence type="ECO:0000256" key="1">
    <source>
        <dbReference type="ARBA" id="ARBA00004141"/>
    </source>
</evidence>
<dbReference type="Pfam" id="PF04678">
    <property type="entry name" value="MCU"/>
    <property type="match status" value="1"/>
</dbReference>
<evidence type="ECO:0000256" key="3">
    <source>
        <dbReference type="ARBA" id="ARBA00022448"/>
    </source>
</evidence>
<organism evidence="12 13">
    <name type="scientific">Dorcoceras hygrometricum</name>
    <dbReference type="NCBI Taxonomy" id="472368"/>
    <lineage>
        <taxon>Eukaryota</taxon>
        <taxon>Viridiplantae</taxon>
        <taxon>Streptophyta</taxon>
        <taxon>Embryophyta</taxon>
        <taxon>Tracheophyta</taxon>
        <taxon>Spermatophyta</taxon>
        <taxon>Magnoliopsida</taxon>
        <taxon>eudicotyledons</taxon>
        <taxon>Gunneridae</taxon>
        <taxon>Pentapetalae</taxon>
        <taxon>asterids</taxon>
        <taxon>lamiids</taxon>
        <taxon>Lamiales</taxon>
        <taxon>Gesneriaceae</taxon>
        <taxon>Didymocarpoideae</taxon>
        <taxon>Trichosporeae</taxon>
        <taxon>Loxocarpinae</taxon>
        <taxon>Dorcoceras</taxon>
    </lineage>
</organism>
<keyword evidence="8" id="KW-0406">Ion transport</keyword>